<gene>
    <name evidence="1" type="ORF">PORY_001918</name>
</gene>
<sequence length="648" mass="74024">MDFNELRLAALLSQKKIPLQTSTCVSKDSNVPRQVLEDEQKNEDMDEKEEGEISDDPVSVKNIAYVDNIGKPFLKKTGYINRVPYKKNFRIKNNTTLYPHLYQSILSQNDSNIKLEGKLAVQFLFSQGISFEYLVHLGINKDFLHKVFIEAGLISPDAVNFQEKDHLEKNNINTDSKDDDKKCVETNSKNLQDIGISDNINKSVGASDLNEDSLKKKSQHVDSDTFLQSIRNSIIESSKKRKTGSTEKEANCTETSSSTCSNNTNLSVFNIDQEKKEVSKKDNNEQNKTAIYKKKKVLQEDLDKINAQIFQKELLIQKLKNELCDAESSFQKLFQTKSDIEVQLKDATVALSSENKFKGTENILMESLTNFDSISGNLTSVVDSKNNVSVSTSSNLLSNQNSYKKTRIFSFSNDKNESEILRKVLKSPEKIIPVSVSCENIDKVSENKDIFVEIRKSDDKFNKTTSISELFETSKYSKEENSTMTSLSVNLQKKYVSLQESKDITTDEGNFVSYKQYFSPLRIFHTFRYHPCFLSWVKGGFRSRTYSTRSDPNKKLCFFETSGGICNDDSCKYLHFKDIGQTDDQILVEISMLPVGETEEEQQNYRTGLHSVIKTLRASHFEDNTKIIQSVINYLREFLKDESRVVFF</sequence>
<evidence type="ECO:0000313" key="1">
    <source>
        <dbReference type="EMBL" id="KAG4304525.1"/>
    </source>
</evidence>
<keyword evidence="2" id="KW-1185">Reference proteome</keyword>
<organism evidence="1 2">
    <name type="scientific">Pneumocystis oryctolagi</name>
    <dbReference type="NCBI Taxonomy" id="42067"/>
    <lineage>
        <taxon>Eukaryota</taxon>
        <taxon>Fungi</taxon>
        <taxon>Dikarya</taxon>
        <taxon>Ascomycota</taxon>
        <taxon>Taphrinomycotina</taxon>
        <taxon>Pneumocystomycetes</taxon>
        <taxon>Pneumocystaceae</taxon>
        <taxon>Pneumocystis</taxon>
    </lineage>
</organism>
<comment type="caution">
    <text evidence="1">The sequence shown here is derived from an EMBL/GenBank/DDBJ whole genome shotgun (WGS) entry which is preliminary data.</text>
</comment>
<evidence type="ECO:0000313" key="2">
    <source>
        <dbReference type="Proteomes" id="UP000768646"/>
    </source>
</evidence>
<dbReference type="EMBL" id="JABTEG010000007">
    <property type="protein sequence ID" value="KAG4304525.1"/>
    <property type="molecule type" value="Genomic_DNA"/>
</dbReference>
<name>A0ACB7CBV6_9ASCO</name>
<accession>A0ACB7CBV6</accession>
<dbReference type="Proteomes" id="UP000768646">
    <property type="component" value="Unassembled WGS sequence"/>
</dbReference>
<proteinExistence type="predicted"/>
<protein>
    <submittedName>
        <fullName evidence="1">Uncharacterized protein</fullName>
    </submittedName>
</protein>
<reference evidence="1 2" key="1">
    <citation type="journal article" date="2021" name="Commun. Biol.">
        <title>Genomic insights into the host specific adaptation of the Pneumocystis genus.</title>
        <authorList>
            <person name="Cisse O.H."/>
            <person name="Ma L."/>
            <person name="Dekker J.P."/>
            <person name="Khil P.P."/>
            <person name="Youn J.-H."/>
            <person name="Brenchley J.M."/>
            <person name="Blair R."/>
            <person name="Pahar B."/>
            <person name="Chabe M."/>
            <person name="Van Rompay K.K.A."/>
            <person name="Keesler R."/>
            <person name="Sukura A."/>
            <person name="Hirsch V."/>
            <person name="Kutty G."/>
            <person name="Liu Y."/>
            <person name="Peng L."/>
            <person name="Chen J."/>
            <person name="Song J."/>
            <person name="Weissenbacher-Lang C."/>
            <person name="Xu J."/>
            <person name="Upham N.S."/>
            <person name="Stajich J.E."/>
            <person name="Cuomo C.A."/>
            <person name="Cushion M.T."/>
            <person name="Kovacs J.A."/>
        </authorList>
    </citation>
    <scope>NUCLEOTIDE SEQUENCE [LARGE SCALE GENOMIC DNA]</scope>
    <source>
        <strain evidence="1 2">RABM</strain>
    </source>
</reference>